<dbReference type="Proteomes" id="UP000000238">
    <property type="component" value="Chromosome"/>
</dbReference>
<accession>Q2SGA6</accession>
<feature type="transmembrane region" description="Helical" evidence="2">
    <location>
        <begin position="39"/>
        <end position="60"/>
    </location>
</feature>
<evidence type="ECO:0000313" key="4">
    <source>
        <dbReference type="Proteomes" id="UP000000238"/>
    </source>
</evidence>
<keyword evidence="2" id="KW-1133">Transmembrane helix</keyword>
<feature type="compositionally biased region" description="Gly residues" evidence="1">
    <location>
        <begin position="117"/>
        <end position="126"/>
    </location>
</feature>
<dbReference type="HOGENOM" id="CLU_1978416_0_0_6"/>
<dbReference type="AlphaFoldDB" id="Q2SGA6"/>
<gene>
    <name evidence="3" type="ordered locus">HCH_03576</name>
</gene>
<evidence type="ECO:0000313" key="3">
    <source>
        <dbReference type="EMBL" id="ABC30318.1"/>
    </source>
</evidence>
<keyword evidence="2" id="KW-0472">Membrane</keyword>
<evidence type="ECO:0000256" key="2">
    <source>
        <dbReference type="SAM" id="Phobius"/>
    </source>
</evidence>
<feature type="transmembrane region" description="Helical" evidence="2">
    <location>
        <begin position="6"/>
        <end position="27"/>
    </location>
</feature>
<proteinExistence type="predicted"/>
<dbReference type="EMBL" id="CP000155">
    <property type="protein sequence ID" value="ABC30318.1"/>
    <property type="molecule type" value="Genomic_DNA"/>
</dbReference>
<evidence type="ECO:0000256" key="1">
    <source>
        <dbReference type="SAM" id="MobiDB-lite"/>
    </source>
</evidence>
<organism evidence="3 4">
    <name type="scientific">Hahella chejuensis (strain KCTC 2396)</name>
    <dbReference type="NCBI Taxonomy" id="349521"/>
    <lineage>
        <taxon>Bacteria</taxon>
        <taxon>Pseudomonadati</taxon>
        <taxon>Pseudomonadota</taxon>
        <taxon>Gammaproteobacteria</taxon>
        <taxon>Oceanospirillales</taxon>
        <taxon>Hahellaceae</taxon>
        <taxon>Hahella</taxon>
    </lineage>
</organism>
<dbReference type="STRING" id="349521.HCH_03576"/>
<feature type="region of interest" description="Disordered" evidence="1">
    <location>
        <begin position="88"/>
        <end position="126"/>
    </location>
</feature>
<dbReference type="KEGG" id="hch:HCH_03576"/>
<keyword evidence="2" id="KW-0812">Transmembrane</keyword>
<dbReference type="OrthoDB" id="7068907at2"/>
<protein>
    <submittedName>
        <fullName evidence="3">Uncharacterized protein</fullName>
    </submittedName>
</protein>
<reference evidence="3 4" key="1">
    <citation type="journal article" date="2005" name="Nucleic Acids Res.">
        <title>Genomic blueprint of Hahella chejuensis, a marine microbe producing an algicidal agent.</title>
        <authorList>
            <person name="Jeong H."/>
            <person name="Yim J.H."/>
            <person name="Lee C."/>
            <person name="Choi S.-H."/>
            <person name="Park Y.K."/>
            <person name="Yoon S.H."/>
            <person name="Hur C.-G."/>
            <person name="Kang H.-Y."/>
            <person name="Kim D."/>
            <person name="Lee H.H."/>
            <person name="Park K.H."/>
            <person name="Park S.-H."/>
            <person name="Park H.-S."/>
            <person name="Lee H.K."/>
            <person name="Oh T.K."/>
            <person name="Kim J.F."/>
        </authorList>
    </citation>
    <scope>NUCLEOTIDE SEQUENCE [LARGE SCALE GENOMIC DNA]</scope>
    <source>
        <strain evidence="3 4">KCTC 2396</strain>
    </source>
</reference>
<name>Q2SGA6_HAHCH</name>
<dbReference type="RefSeq" id="WP_011397386.1">
    <property type="nucleotide sequence ID" value="NC_007645.1"/>
</dbReference>
<keyword evidence="4" id="KW-1185">Reference proteome</keyword>
<sequence length="126" mass="13553">MAVVLMTLIGLTVAAWLWLALMAIVAVKNDDTLERGQKALQVFIILIVPLFGSLMALYLINQYSPEAIPHRLIPWPFKSFLNSASPIRNSSRDDNDDQGFDLAISSRQDGGVFDMGSDGGGGGGGD</sequence>